<evidence type="ECO:0000256" key="7">
    <source>
        <dbReference type="ARBA" id="ARBA00022898"/>
    </source>
</evidence>
<dbReference type="InterPro" id="IPR000796">
    <property type="entry name" value="Asp_trans"/>
</dbReference>
<evidence type="ECO:0000256" key="1">
    <source>
        <dbReference type="ARBA" id="ARBA00001933"/>
    </source>
</evidence>
<reference evidence="15 16" key="1">
    <citation type="submission" date="2015-04" db="EMBL/GenBank/DDBJ databases">
        <authorList>
            <person name="Syromyatnikov M.Y."/>
            <person name="Popov V.N."/>
        </authorList>
    </citation>
    <scope>NUCLEOTIDE SEQUENCE [LARGE SCALE GENOMIC DNA]</scope>
</reference>
<evidence type="ECO:0000256" key="2">
    <source>
        <dbReference type="ARBA" id="ARBA00007441"/>
    </source>
</evidence>
<evidence type="ECO:0000256" key="4">
    <source>
        <dbReference type="ARBA" id="ARBA00012753"/>
    </source>
</evidence>
<dbReference type="OrthoDB" id="6752799at2759"/>
<keyword evidence="7" id="KW-0663">Pyridoxal phosphate</keyword>
<accession>A0A1J1J6D8</accession>
<dbReference type="InterPro" id="IPR015422">
    <property type="entry name" value="PyrdxlP-dep_Trfase_small"/>
</dbReference>
<dbReference type="CDD" id="cd00609">
    <property type="entry name" value="AAT_like"/>
    <property type="match status" value="1"/>
</dbReference>
<evidence type="ECO:0000256" key="11">
    <source>
        <dbReference type="ARBA" id="ARBA00041746"/>
    </source>
</evidence>
<evidence type="ECO:0000256" key="8">
    <source>
        <dbReference type="ARBA" id="ARBA00030923"/>
    </source>
</evidence>
<dbReference type="EC" id="2.6.1.1" evidence="4"/>
<evidence type="ECO:0000256" key="12">
    <source>
        <dbReference type="ARBA" id="ARBA00042867"/>
    </source>
</evidence>
<dbReference type="InterPro" id="IPR015424">
    <property type="entry name" value="PyrdxlP-dep_Trfase"/>
</dbReference>
<dbReference type="GO" id="GO:0030170">
    <property type="term" value="F:pyridoxal phosphate binding"/>
    <property type="evidence" value="ECO:0007669"/>
    <property type="project" value="InterPro"/>
</dbReference>
<sequence>MVRLSFILRDPLKLKQAAAQTVIVIYVALNLLSTQWWKDVPLGPPDIILGIFEAHKLDNNPNKIDLSVGAYRDNFGKPYVLPSVIKAEQNIVDKKLDKAVANDIGSEFFRQVMFRLAVGDDLLDRPHVSVQSVSGSGSIKIAAETISQLYKGNKLIFIPNPSWAYHAPIFRLSGLKTEFYRYYDERNHELDHSGMMTDLTHLPNNSIILFQMVGHNPTGADPTPNQWREISQILKDRNILIFIDMAYQGFGTGCLSTDAFPLKHFIEEGHMVVFAQSFSKNMGLYSVRVGGVTFMIRNEEEGKSILEQLKHSALCMYGQPPIHGSQIVEEIFRCPELKNNWENEVKMMHKRISSMRQVLLDKLHQNGSSRDWSHLMKQKGMFFYSGLSVEQCEQLINEHSIYVVKNGRMSVCGINEHNVDYLAHCLHKVTK</sequence>
<dbReference type="NCBIfam" id="NF006719">
    <property type="entry name" value="PRK09257.1"/>
    <property type="match status" value="1"/>
</dbReference>
<name>A0A1J1J6D8_9DIPT</name>
<dbReference type="PRINTS" id="PR00799">
    <property type="entry name" value="TRANSAMINASE"/>
</dbReference>
<dbReference type="Proteomes" id="UP000183832">
    <property type="component" value="Unassembled WGS sequence"/>
</dbReference>
<keyword evidence="5" id="KW-0032">Aminotransferase</keyword>
<organism evidence="15 16">
    <name type="scientific">Clunio marinus</name>
    <dbReference type="NCBI Taxonomy" id="568069"/>
    <lineage>
        <taxon>Eukaryota</taxon>
        <taxon>Metazoa</taxon>
        <taxon>Ecdysozoa</taxon>
        <taxon>Arthropoda</taxon>
        <taxon>Hexapoda</taxon>
        <taxon>Insecta</taxon>
        <taxon>Pterygota</taxon>
        <taxon>Neoptera</taxon>
        <taxon>Endopterygota</taxon>
        <taxon>Diptera</taxon>
        <taxon>Nematocera</taxon>
        <taxon>Chironomoidea</taxon>
        <taxon>Chironomidae</taxon>
        <taxon>Clunio</taxon>
    </lineage>
</organism>
<comment type="similarity">
    <text evidence="2">Belongs to the class-I pyridoxal-phosphate-dependent aminotransferase family.</text>
</comment>
<evidence type="ECO:0000313" key="16">
    <source>
        <dbReference type="Proteomes" id="UP000183832"/>
    </source>
</evidence>
<dbReference type="STRING" id="568069.A0A1J1J6D8"/>
<gene>
    <name evidence="15" type="ORF">CLUMA_CG020839</name>
</gene>
<dbReference type="Gene3D" id="3.40.640.10">
    <property type="entry name" value="Type I PLP-dependent aspartate aminotransferase-like (Major domain)"/>
    <property type="match status" value="1"/>
</dbReference>
<evidence type="ECO:0000256" key="6">
    <source>
        <dbReference type="ARBA" id="ARBA00022679"/>
    </source>
</evidence>
<evidence type="ECO:0000256" key="13">
    <source>
        <dbReference type="ARBA" id="ARBA00042891"/>
    </source>
</evidence>
<protein>
    <recommendedName>
        <fullName evidence="9">Aspartate aminotransferase, mitochondrial</fullName>
        <ecNumber evidence="4">2.6.1.1</ecNumber>
    </recommendedName>
    <alternativeName>
        <fullName evidence="10">Kynurenine aminotransferase 4</fullName>
    </alternativeName>
    <alternativeName>
        <fullName evidence="13">Kynurenine aminotransferase IV</fullName>
    </alternativeName>
    <alternativeName>
        <fullName evidence="12">Kynurenine--oxoglutarate transaminase 4</fullName>
    </alternativeName>
    <alternativeName>
        <fullName evidence="11">Kynurenine--oxoglutarate transaminase IV</fullName>
    </alternativeName>
    <alternativeName>
        <fullName evidence="8">Transaminase A</fullName>
    </alternativeName>
</protein>
<proteinExistence type="inferred from homology"/>
<dbReference type="FunFam" id="3.90.1150.10:FF:000001">
    <property type="entry name" value="Aspartate aminotransferase"/>
    <property type="match status" value="1"/>
</dbReference>
<evidence type="ECO:0000256" key="3">
    <source>
        <dbReference type="ARBA" id="ARBA00011738"/>
    </source>
</evidence>
<evidence type="ECO:0000256" key="9">
    <source>
        <dbReference type="ARBA" id="ARBA00040891"/>
    </source>
</evidence>
<feature type="domain" description="Aminotransferase class I/classII large" evidence="14">
    <location>
        <begin position="62"/>
        <end position="424"/>
    </location>
</feature>
<dbReference type="EMBL" id="CVRI01000074">
    <property type="protein sequence ID" value="CRL07960.1"/>
    <property type="molecule type" value="Genomic_DNA"/>
</dbReference>
<comment type="cofactor">
    <cofactor evidence="1">
        <name>pyridoxal 5'-phosphate</name>
        <dbReference type="ChEBI" id="CHEBI:597326"/>
    </cofactor>
</comment>
<keyword evidence="16" id="KW-1185">Reference proteome</keyword>
<dbReference type="GO" id="GO:0004069">
    <property type="term" value="F:L-aspartate:2-oxoglutarate aminotransferase activity"/>
    <property type="evidence" value="ECO:0007669"/>
    <property type="project" value="UniProtKB-EC"/>
</dbReference>
<dbReference type="AlphaFoldDB" id="A0A1J1J6D8"/>
<comment type="subunit">
    <text evidence="3">Homodimer.</text>
</comment>
<evidence type="ECO:0000259" key="14">
    <source>
        <dbReference type="Pfam" id="PF00155"/>
    </source>
</evidence>
<dbReference type="Pfam" id="PF00155">
    <property type="entry name" value="Aminotran_1_2"/>
    <property type="match status" value="1"/>
</dbReference>
<dbReference type="Gene3D" id="3.90.1150.10">
    <property type="entry name" value="Aspartate Aminotransferase, domain 1"/>
    <property type="match status" value="1"/>
</dbReference>
<dbReference type="PANTHER" id="PTHR11879:SF22">
    <property type="entry name" value="ASPARTATE AMINOTRANSFERASE, MITOCHONDRIAL"/>
    <property type="match status" value="1"/>
</dbReference>
<dbReference type="InterPro" id="IPR015421">
    <property type="entry name" value="PyrdxlP-dep_Trfase_major"/>
</dbReference>
<keyword evidence="6" id="KW-0808">Transferase</keyword>
<dbReference type="PANTHER" id="PTHR11879">
    <property type="entry name" value="ASPARTATE AMINOTRANSFERASE"/>
    <property type="match status" value="1"/>
</dbReference>
<dbReference type="SUPFAM" id="SSF53383">
    <property type="entry name" value="PLP-dependent transferases"/>
    <property type="match status" value="1"/>
</dbReference>
<evidence type="ECO:0000256" key="5">
    <source>
        <dbReference type="ARBA" id="ARBA00022576"/>
    </source>
</evidence>
<dbReference type="InterPro" id="IPR004839">
    <property type="entry name" value="Aminotransferase_I/II_large"/>
</dbReference>
<evidence type="ECO:0000313" key="15">
    <source>
        <dbReference type="EMBL" id="CRL07960.1"/>
    </source>
</evidence>
<dbReference type="GO" id="GO:0006533">
    <property type="term" value="P:L-aspartate catabolic process"/>
    <property type="evidence" value="ECO:0007669"/>
    <property type="project" value="TreeGrafter"/>
</dbReference>
<evidence type="ECO:0000256" key="10">
    <source>
        <dbReference type="ARBA" id="ARBA00041257"/>
    </source>
</evidence>
<dbReference type="GO" id="GO:0005739">
    <property type="term" value="C:mitochondrion"/>
    <property type="evidence" value="ECO:0007669"/>
    <property type="project" value="TreeGrafter"/>
</dbReference>